<dbReference type="GO" id="GO:0005737">
    <property type="term" value="C:cytoplasm"/>
    <property type="evidence" value="ECO:0007669"/>
    <property type="project" value="TreeGrafter"/>
</dbReference>
<dbReference type="AlphaFoldDB" id="A0A431W7A2"/>
<dbReference type="GO" id="GO:0008999">
    <property type="term" value="F:protein-N-terminal-alanine acetyltransferase activity"/>
    <property type="evidence" value="ECO:0007669"/>
    <property type="project" value="TreeGrafter"/>
</dbReference>
<proteinExistence type="predicted"/>
<dbReference type="Gene3D" id="3.40.630.30">
    <property type="match status" value="1"/>
</dbReference>
<evidence type="ECO:0000313" key="3">
    <source>
        <dbReference type="Proteomes" id="UP000271374"/>
    </source>
</evidence>
<name>A0A431W7A2_9BACI</name>
<dbReference type="InterPro" id="IPR016181">
    <property type="entry name" value="Acyl_CoA_acyltransferase"/>
</dbReference>
<comment type="caution">
    <text evidence="2">The sequence shown here is derived from an EMBL/GenBank/DDBJ whole genome shotgun (WGS) entry which is preliminary data.</text>
</comment>
<dbReference type="GO" id="GO:1990189">
    <property type="term" value="F:protein N-terminal-serine acetyltransferase activity"/>
    <property type="evidence" value="ECO:0007669"/>
    <property type="project" value="TreeGrafter"/>
</dbReference>
<keyword evidence="3" id="KW-1185">Reference proteome</keyword>
<sequence length="181" mass="22041">MINIKVDNEIELQLFQPYHAEEYFQLVERNRYYLREWLPWIDEVRSPTDTYLLIQMGLNRFHENNEPNFGIRFRGVLVGNIDFHDINWYNRQTQLGYFLSQHAQGYGIMTRSIQAILHYAFRELDLHRIEIRCGEKNRKSRAIPERLGFTYEGCLRDGEYLHGRFHHIFVYSMLAHEWKRK</sequence>
<dbReference type="SUPFAM" id="SSF55729">
    <property type="entry name" value="Acyl-CoA N-acyltransferases (Nat)"/>
    <property type="match status" value="1"/>
</dbReference>
<dbReference type="PROSITE" id="PS51186">
    <property type="entry name" value="GNAT"/>
    <property type="match status" value="1"/>
</dbReference>
<dbReference type="EMBL" id="RXNT01000008">
    <property type="protein sequence ID" value="RTR31379.1"/>
    <property type="molecule type" value="Genomic_DNA"/>
</dbReference>
<feature type="domain" description="N-acetyltransferase" evidence="1">
    <location>
        <begin position="10"/>
        <end position="175"/>
    </location>
</feature>
<dbReference type="PANTHER" id="PTHR43441:SF12">
    <property type="entry name" value="RIBOSOMAL N-ACETYLTRANSFERASE YDAF-RELATED"/>
    <property type="match status" value="1"/>
</dbReference>
<dbReference type="InterPro" id="IPR051908">
    <property type="entry name" value="Ribosomal_N-acetyltransferase"/>
</dbReference>
<dbReference type="Pfam" id="PF13302">
    <property type="entry name" value="Acetyltransf_3"/>
    <property type="match status" value="1"/>
</dbReference>
<keyword evidence="2" id="KW-0808">Transferase</keyword>
<protein>
    <submittedName>
        <fullName evidence="2">GNAT family N-acetyltransferase</fullName>
    </submittedName>
</protein>
<reference evidence="2 3" key="1">
    <citation type="submission" date="2018-12" db="EMBL/GenBank/DDBJ databases">
        <title>Bacillus yapensis draft genome sequence.</title>
        <authorList>
            <person name="Yu L."/>
            <person name="Xu X."/>
            <person name="Tang X."/>
        </authorList>
    </citation>
    <scope>NUCLEOTIDE SEQUENCE [LARGE SCALE GENOMIC DNA]</scope>
    <source>
        <strain evidence="2 3">XXST-01</strain>
    </source>
</reference>
<dbReference type="RefSeq" id="WP_126408697.1">
    <property type="nucleotide sequence ID" value="NZ_RXNT01000008.1"/>
</dbReference>
<evidence type="ECO:0000313" key="2">
    <source>
        <dbReference type="EMBL" id="RTR31379.1"/>
    </source>
</evidence>
<gene>
    <name evidence="2" type="ORF">EKG37_10885</name>
</gene>
<dbReference type="InterPro" id="IPR000182">
    <property type="entry name" value="GNAT_dom"/>
</dbReference>
<dbReference type="OrthoDB" id="9784707at2"/>
<evidence type="ECO:0000259" key="1">
    <source>
        <dbReference type="PROSITE" id="PS51186"/>
    </source>
</evidence>
<dbReference type="PANTHER" id="PTHR43441">
    <property type="entry name" value="RIBOSOMAL-PROTEIN-SERINE ACETYLTRANSFERASE"/>
    <property type="match status" value="1"/>
</dbReference>
<dbReference type="Proteomes" id="UP000271374">
    <property type="component" value="Unassembled WGS sequence"/>
</dbReference>
<organism evidence="2 3">
    <name type="scientific">Bacillus yapensis</name>
    <dbReference type="NCBI Taxonomy" id="2492960"/>
    <lineage>
        <taxon>Bacteria</taxon>
        <taxon>Bacillati</taxon>
        <taxon>Bacillota</taxon>
        <taxon>Bacilli</taxon>
        <taxon>Bacillales</taxon>
        <taxon>Bacillaceae</taxon>
        <taxon>Bacillus</taxon>
    </lineage>
</organism>
<accession>A0A431W7A2</accession>